<sequence length="114" mass="12619">MDLISLLNILFIVIYGVILGLVAPYVGVTSERYGSLVPTALGITSGSAMWILFTWLGFHYDEVWIWLIVMLGMPVAIWFGAKFIDKRREAGRSLKPEGKKKASETADDIVILGS</sequence>
<organism evidence="3">
    <name type="scientific">freshwater metagenome</name>
    <dbReference type="NCBI Taxonomy" id="449393"/>
    <lineage>
        <taxon>unclassified sequences</taxon>
        <taxon>metagenomes</taxon>
        <taxon>ecological metagenomes</taxon>
    </lineage>
</organism>
<feature type="transmembrane region" description="Helical" evidence="1">
    <location>
        <begin position="6"/>
        <end position="28"/>
    </location>
</feature>
<protein>
    <submittedName>
        <fullName evidence="3">Unannotated protein</fullName>
    </submittedName>
</protein>
<evidence type="ECO:0000313" key="4">
    <source>
        <dbReference type="EMBL" id="CAB4639524.1"/>
    </source>
</evidence>
<accession>A0A6J6IYG6</accession>
<evidence type="ECO:0000256" key="1">
    <source>
        <dbReference type="SAM" id="Phobius"/>
    </source>
</evidence>
<keyword evidence="1" id="KW-1133">Transmembrane helix</keyword>
<evidence type="ECO:0000313" key="2">
    <source>
        <dbReference type="EMBL" id="CAB4551768.1"/>
    </source>
</evidence>
<keyword evidence="1" id="KW-0472">Membrane</keyword>
<keyword evidence="1" id="KW-0812">Transmembrane</keyword>
<evidence type="ECO:0000313" key="3">
    <source>
        <dbReference type="EMBL" id="CAB4629747.1"/>
    </source>
</evidence>
<feature type="transmembrane region" description="Helical" evidence="1">
    <location>
        <begin position="40"/>
        <end position="58"/>
    </location>
</feature>
<gene>
    <name evidence="2" type="ORF">UFOPK1561_00332</name>
    <name evidence="3" type="ORF">UFOPK2044_00293</name>
    <name evidence="4" type="ORF">UFOPK2165_00192</name>
</gene>
<dbReference type="AlphaFoldDB" id="A0A6J6IYG6"/>
<dbReference type="EMBL" id="CAEZVO010000024">
    <property type="protein sequence ID" value="CAB4629747.1"/>
    <property type="molecule type" value="Genomic_DNA"/>
</dbReference>
<feature type="transmembrane region" description="Helical" evidence="1">
    <location>
        <begin position="64"/>
        <end position="84"/>
    </location>
</feature>
<dbReference type="EMBL" id="CAEZSZ010000022">
    <property type="protein sequence ID" value="CAB4551768.1"/>
    <property type="molecule type" value="Genomic_DNA"/>
</dbReference>
<name>A0A6J6IYG6_9ZZZZ</name>
<reference evidence="3" key="1">
    <citation type="submission" date="2020-05" db="EMBL/GenBank/DDBJ databases">
        <authorList>
            <person name="Chiriac C."/>
            <person name="Salcher M."/>
            <person name="Ghai R."/>
            <person name="Kavagutti S V."/>
        </authorList>
    </citation>
    <scope>NUCLEOTIDE SEQUENCE</scope>
</reference>
<dbReference type="EMBL" id="CAEZWA010000019">
    <property type="protein sequence ID" value="CAB4639524.1"/>
    <property type="molecule type" value="Genomic_DNA"/>
</dbReference>
<proteinExistence type="predicted"/>